<dbReference type="EC" id="2.7.1.71" evidence="7"/>
<dbReference type="EMBL" id="QKZR01000003">
    <property type="protein sequence ID" value="PZX39919.1"/>
    <property type="molecule type" value="Genomic_DNA"/>
</dbReference>
<comment type="caution">
    <text evidence="8">The sequence shown here is derived from an EMBL/GenBank/DDBJ whole genome shotgun (WGS) entry which is preliminary data.</text>
</comment>
<dbReference type="Gene3D" id="3.40.50.300">
    <property type="entry name" value="P-loop containing nucleotide triphosphate hydrolases"/>
    <property type="match status" value="1"/>
</dbReference>
<dbReference type="InterPro" id="IPR031322">
    <property type="entry name" value="Shikimate/glucono_kinase"/>
</dbReference>
<feature type="binding site" evidence="7">
    <location>
        <position position="81"/>
    </location>
    <ligand>
        <name>substrate</name>
    </ligand>
</feature>
<keyword evidence="1 7" id="KW-0028">Amino-acid biosynthesis</keyword>
<dbReference type="PANTHER" id="PTHR21087">
    <property type="entry name" value="SHIKIMATE KINASE"/>
    <property type="match status" value="1"/>
</dbReference>
<feature type="binding site" evidence="7">
    <location>
        <position position="161"/>
    </location>
    <ligand>
        <name>ATP</name>
        <dbReference type="ChEBI" id="CHEBI:30616"/>
    </ligand>
</feature>
<dbReference type="InterPro" id="IPR000623">
    <property type="entry name" value="Shikimate_kinase/TSH1"/>
</dbReference>
<evidence type="ECO:0000256" key="4">
    <source>
        <dbReference type="ARBA" id="ARBA00022777"/>
    </source>
</evidence>
<keyword evidence="7" id="KW-0460">Magnesium</keyword>
<feature type="binding site" evidence="7">
    <location>
        <position position="34"/>
    </location>
    <ligand>
        <name>substrate</name>
    </ligand>
</feature>
<evidence type="ECO:0000256" key="7">
    <source>
        <dbReference type="HAMAP-Rule" id="MF_00109"/>
    </source>
</evidence>
<proteinExistence type="inferred from homology"/>
<feature type="binding site" evidence="7">
    <location>
        <position position="122"/>
    </location>
    <ligand>
        <name>ATP</name>
        <dbReference type="ChEBI" id="CHEBI:30616"/>
    </ligand>
</feature>
<keyword evidence="7" id="KW-0479">Metal-binding</keyword>
<dbReference type="CDD" id="cd00464">
    <property type="entry name" value="SK"/>
    <property type="match status" value="1"/>
</dbReference>
<feature type="binding site" evidence="7">
    <location>
        <position position="58"/>
    </location>
    <ligand>
        <name>substrate</name>
    </ligand>
</feature>
<keyword evidence="7" id="KW-0963">Cytoplasm</keyword>
<feature type="binding site" evidence="7">
    <location>
        <position position="145"/>
    </location>
    <ligand>
        <name>substrate</name>
    </ligand>
</feature>
<name>A0ABX5PY42_9FLAO</name>
<dbReference type="InterPro" id="IPR027417">
    <property type="entry name" value="P-loop_NTPase"/>
</dbReference>
<dbReference type="SUPFAM" id="SSF52540">
    <property type="entry name" value="P-loop containing nucleoside triphosphate hydrolases"/>
    <property type="match status" value="1"/>
</dbReference>
<comment type="function">
    <text evidence="7">Catalyzes the specific phosphorylation of the 3-hydroxyl group of shikimic acid using ATP as a cosubstrate.</text>
</comment>
<dbReference type="GO" id="GO:0016301">
    <property type="term" value="F:kinase activity"/>
    <property type="evidence" value="ECO:0007669"/>
    <property type="project" value="UniProtKB-KW"/>
</dbReference>
<comment type="subunit">
    <text evidence="7">Monomer.</text>
</comment>
<evidence type="ECO:0000256" key="1">
    <source>
        <dbReference type="ARBA" id="ARBA00022605"/>
    </source>
</evidence>
<dbReference type="PRINTS" id="PR01100">
    <property type="entry name" value="SHIKIMTKNASE"/>
</dbReference>
<evidence type="ECO:0000313" key="8">
    <source>
        <dbReference type="EMBL" id="PZX39919.1"/>
    </source>
</evidence>
<dbReference type="Pfam" id="PF01202">
    <property type="entry name" value="SKI"/>
    <property type="match status" value="1"/>
</dbReference>
<evidence type="ECO:0000256" key="5">
    <source>
        <dbReference type="ARBA" id="ARBA00022840"/>
    </source>
</evidence>
<evidence type="ECO:0000313" key="9">
    <source>
        <dbReference type="Proteomes" id="UP000248584"/>
    </source>
</evidence>
<keyword evidence="3 7" id="KW-0547">Nucleotide-binding</keyword>
<comment type="similarity">
    <text evidence="7">Belongs to the shikimate kinase family.</text>
</comment>
<evidence type="ECO:0000256" key="6">
    <source>
        <dbReference type="ARBA" id="ARBA00023141"/>
    </source>
</evidence>
<comment type="catalytic activity">
    <reaction evidence="7">
        <text>shikimate + ATP = 3-phosphoshikimate + ADP + H(+)</text>
        <dbReference type="Rhea" id="RHEA:13121"/>
        <dbReference type="ChEBI" id="CHEBI:15378"/>
        <dbReference type="ChEBI" id="CHEBI:30616"/>
        <dbReference type="ChEBI" id="CHEBI:36208"/>
        <dbReference type="ChEBI" id="CHEBI:145989"/>
        <dbReference type="ChEBI" id="CHEBI:456216"/>
        <dbReference type="EC" id="2.7.1.71"/>
    </reaction>
</comment>
<dbReference type="PANTHER" id="PTHR21087:SF16">
    <property type="entry name" value="SHIKIMATE KINASE 1, CHLOROPLASTIC"/>
    <property type="match status" value="1"/>
</dbReference>
<feature type="binding site" evidence="7">
    <location>
        <begin position="12"/>
        <end position="17"/>
    </location>
    <ligand>
        <name>ATP</name>
        <dbReference type="ChEBI" id="CHEBI:30616"/>
    </ligand>
</feature>
<keyword evidence="9" id="KW-1185">Reference proteome</keyword>
<dbReference type="HAMAP" id="MF_00109">
    <property type="entry name" value="Shikimate_kinase"/>
    <property type="match status" value="1"/>
</dbReference>
<sequence length="176" mass="20252">MSLKIVLLGYMGSGKSTVGELLSSQISFSFFDLDHEIEQLEKKSVTKIFDENGVIYFRKIENKVLDKIINSENDLVLSLGGGTPCYYDTMNYLNSKENIKTIYLDVPIPVLVQRLFAERSTRPLIEKIDTQEELTEFIGKHLFERREFYRQAKMIISVADQSPTEIAARIETLLFQ</sequence>
<dbReference type="RefSeq" id="WP_015363023.1">
    <property type="nucleotide sequence ID" value="NZ_QKZR01000003.1"/>
</dbReference>
<organism evidence="8 9">
    <name type="scientific">Nonlabens dokdonensis</name>
    <dbReference type="NCBI Taxonomy" id="328515"/>
    <lineage>
        <taxon>Bacteria</taxon>
        <taxon>Pseudomonadati</taxon>
        <taxon>Bacteroidota</taxon>
        <taxon>Flavobacteriia</taxon>
        <taxon>Flavobacteriales</taxon>
        <taxon>Flavobacteriaceae</taxon>
        <taxon>Nonlabens</taxon>
    </lineage>
</organism>
<keyword evidence="2 7" id="KW-0808">Transferase</keyword>
<keyword evidence="6 7" id="KW-0057">Aromatic amino acid biosynthesis</keyword>
<comment type="pathway">
    <text evidence="7">Metabolic intermediate biosynthesis; chorismate biosynthesis; chorismate from D-erythrose 4-phosphate and phosphoenolpyruvate: step 5/7.</text>
</comment>
<keyword evidence="4 7" id="KW-0418">Kinase</keyword>
<evidence type="ECO:0000256" key="2">
    <source>
        <dbReference type="ARBA" id="ARBA00022679"/>
    </source>
</evidence>
<keyword evidence="5 7" id="KW-0067">ATP-binding</keyword>
<dbReference type="Proteomes" id="UP000248584">
    <property type="component" value="Unassembled WGS sequence"/>
</dbReference>
<accession>A0ABX5PY42</accession>
<comment type="cofactor">
    <cofactor evidence="7">
        <name>Mg(2+)</name>
        <dbReference type="ChEBI" id="CHEBI:18420"/>
    </cofactor>
    <text evidence="7">Binds 1 Mg(2+) ion per subunit.</text>
</comment>
<reference evidence="8 9" key="1">
    <citation type="submission" date="2018-06" db="EMBL/GenBank/DDBJ databases">
        <title>Genomic Encyclopedia of Archaeal and Bacterial Type Strains, Phase II (KMG-II): from individual species to whole genera.</title>
        <authorList>
            <person name="Goeker M."/>
        </authorList>
    </citation>
    <scope>NUCLEOTIDE SEQUENCE [LARGE SCALE GENOMIC DNA]</scope>
    <source>
        <strain evidence="8 9">DSM 17205</strain>
    </source>
</reference>
<protein>
    <recommendedName>
        <fullName evidence="7">Shikimate kinase</fullName>
        <shortName evidence="7">SK</shortName>
        <ecNumber evidence="7">2.7.1.71</ecNumber>
    </recommendedName>
</protein>
<evidence type="ECO:0000256" key="3">
    <source>
        <dbReference type="ARBA" id="ARBA00022741"/>
    </source>
</evidence>
<feature type="binding site" evidence="7">
    <location>
        <position position="16"/>
    </location>
    <ligand>
        <name>Mg(2+)</name>
        <dbReference type="ChEBI" id="CHEBI:18420"/>
    </ligand>
</feature>
<gene>
    <name evidence="7" type="primary">aroK</name>
    <name evidence="8" type="ORF">LX97_02277</name>
</gene>
<comment type="subcellular location">
    <subcellularLocation>
        <location evidence="7">Cytoplasm</location>
    </subcellularLocation>
</comment>